<dbReference type="AlphaFoldDB" id="A0A6I6GQV5"/>
<dbReference type="KEGG" id="fls:GLV81_15435"/>
<dbReference type="EMBL" id="CP046566">
    <property type="protein sequence ID" value="QGW29322.1"/>
    <property type="molecule type" value="Genomic_DNA"/>
</dbReference>
<evidence type="ECO:0000313" key="1">
    <source>
        <dbReference type="EMBL" id="QGW29322.1"/>
    </source>
</evidence>
<evidence type="ECO:0000313" key="2">
    <source>
        <dbReference type="Proteomes" id="UP000426027"/>
    </source>
</evidence>
<organism evidence="1 2">
    <name type="scientific">Phnomibacter ginsenosidimutans</name>
    <dbReference type="NCBI Taxonomy" id="2676868"/>
    <lineage>
        <taxon>Bacteria</taxon>
        <taxon>Pseudomonadati</taxon>
        <taxon>Bacteroidota</taxon>
        <taxon>Chitinophagia</taxon>
        <taxon>Chitinophagales</taxon>
        <taxon>Chitinophagaceae</taxon>
        <taxon>Phnomibacter</taxon>
    </lineage>
</organism>
<dbReference type="Proteomes" id="UP000426027">
    <property type="component" value="Chromosome"/>
</dbReference>
<sequence>MAINKNHPFEDLNGVKCAVVETNVSQDRVDFLKPLLEHNGYEVVIAAAAPPKAAKPAAAPAEGEAAPAVEAPPAPSLFTIGVTDVKFNAVNAVFGRLLKTPTGQIVTQAYWLQKETVSDPETPYYEKRTLFQ</sequence>
<reference evidence="1 2" key="1">
    <citation type="submission" date="2019-11" db="EMBL/GenBank/DDBJ databases">
        <authorList>
            <person name="Im W.T."/>
        </authorList>
    </citation>
    <scope>NUCLEOTIDE SEQUENCE [LARGE SCALE GENOMIC DNA]</scope>
    <source>
        <strain evidence="1 2">SB-02</strain>
    </source>
</reference>
<keyword evidence="2" id="KW-1185">Reference proteome</keyword>
<dbReference type="RefSeq" id="WP_157479674.1">
    <property type="nucleotide sequence ID" value="NZ_CP046566.1"/>
</dbReference>
<gene>
    <name evidence="1" type="ORF">GLV81_15435</name>
</gene>
<name>A0A6I6GQV5_9BACT</name>
<protein>
    <submittedName>
        <fullName evidence="1">Uncharacterized protein</fullName>
    </submittedName>
</protein>
<accession>A0A6I6GQV5</accession>
<proteinExistence type="predicted"/>